<name>A0A1Y2CHT7_9FUNG</name>
<sequence>MTRDLKSMLSIGGSSQTTPTAPQQQQAPQSQEISHQILSMMGTGSTPVQYSSPYTVAANSNGYNNAPRQTELEQLVGGVRPQYYPNQQYGGAYNPNYQMNYYPPPGAFIPPGAYPGAPIPQGGFMPPMAYQPVPGGYVQPPPQGDAFRPPNGGGGYYNPSHGHNHHHGNNNRGNGRGGRGGRADGSASQ</sequence>
<feature type="compositionally biased region" description="Low complexity" evidence="1">
    <location>
        <begin position="14"/>
        <end position="31"/>
    </location>
</feature>
<dbReference type="AlphaFoldDB" id="A0A1Y2CHT7"/>
<evidence type="ECO:0000256" key="1">
    <source>
        <dbReference type="SAM" id="MobiDB-lite"/>
    </source>
</evidence>
<organism evidence="2 3">
    <name type="scientific">Rhizoclosmatium globosum</name>
    <dbReference type="NCBI Taxonomy" id="329046"/>
    <lineage>
        <taxon>Eukaryota</taxon>
        <taxon>Fungi</taxon>
        <taxon>Fungi incertae sedis</taxon>
        <taxon>Chytridiomycota</taxon>
        <taxon>Chytridiomycota incertae sedis</taxon>
        <taxon>Chytridiomycetes</taxon>
        <taxon>Chytridiales</taxon>
        <taxon>Chytriomycetaceae</taxon>
        <taxon>Rhizoclosmatium</taxon>
    </lineage>
</organism>
<dbReference type="Proteomes" id="UP000193642">
    <property type="component" value="Unassembled WGS sequence"/>
</dbReference>
<accession>A0A1Y2CHT7</accession>
<protein>
    <submittedName>
        <fullName evidence="2">Uncharacterized protein</fullName>
    </submittedName>
</protein>
<proteinExistence type="predicted"/>
<keyword evidence="3" id="KW-1185">Reference proteome</keyword>
<feature type="region of interest" description="Disordered" evidence="1">
    <location>
        <begin position="1"/>
        <end position="34"/>
    </location>
</feature>
<evidence type="ECO:0000313" key="3">
    <source>
        <dbReference type="Proteomes" id="UP000193642"/>
    </source>
</evidence>
<comment type="caution">
    <text evidence="2">The sequence shown here is derived from an EMBL/GenBank/DDBJ whole genome shotgun (WGS) entry which is preliminary data.</text>
</comment>
<evidence type="ECO:0000313" key="2">
    <source>
        <dbReference type="EMBL" id="ORY46506.1"/>
    </source>
</evidence>
<gene>
    <name evidence="2" type="ORF">BCR33DRAFT_736679</name>
</gene>
<feature type="region of interest" description="Disordered" evidence="1">
    <location>
        <begin position="136"/>
        <end position="189"/>
    </location>
</feature>
<dbReference type="EMBL" id="MCGO01000016">
    <property type="protein sequence ID" value="ORY46506.1"/>
    <property type="molecule type" value="Genomic_DNA"/>
</dbReference>
<reference evidence="2 3" key="1">
    <citation type="submission" date="2016-07" db="EMBL/GenBank/DDBJ databases">
        <title>Pervasive Adenine N6-methylation of Active Genes in Fungi.</title>
        <authorList>
            <consortium name="DOE Joint Genome Institute"/>
            <person name="Mondo S.J."/>
            <person name="Dannebaum R.O."/>
            <person name="Kuo R.C."/>
            <person name="Labutti K."/>
            <person name="Haridas S."/>
            <person name="Kuo A."/>
            <person name="Salamov A."/>
            <person name="Ahrendt S.R."/>
            <person name="Lipzen A."/>
            <person name="Sullivan W."/>
            <person name="Andreopoulos W.B."/>
            <person name="Clum A."/>
            <person name="Lindquist E."/>
            <person name="Daum C."/>
            <person name="Ramamoorthy G.K."/>
            <person name="Gryganskyi A."/>
            <person name="Culley D."/>
            <person name="Magnuson J.K."/>
            <person name="James T.Y."/>
            <person name="O'Malley M.A."/>
            <person name="Stajich J.E."/>
            <person name="Spatafora J.W."/>
            <person name="Visel A."/>
            <person name="Grigoriev I.V."/>
        </authorList>
    </citation>
    <scope>NUCLEOTIDE SEQUENCE [LARGE SCALE GENOMIC DNA]</scope>
    <source>
        <strain evidence="2 3">JEL800</strain>
    </source>
</reference>